<gene>
    <name evidence="2" type="ORF">KFK14_02405</name>
</gene>
<dbReference type="RefSeq" id="WP_212609742.1">
    <property type="nucleotide sequence ID" value="NZ_CP073910.1"/>
</dbReference>
<name>A0A975Q210_9SPHN</name>
<organism evidence="2 3">
    <name type="scientific">Sphingobium phenoxybenzoativorans</name>
    <dbReference type="NCBI Taxonomy" id="1592790"/>
    <lineage>
        <taxon>Bacteria</taxon>
        <taxon>Pseudomonadati</taxon>
        <taxon>Pseudomonadota</taxon>
        <taxon>Alphaproteobacteria</taxon>
        <taxon>Sphingomonadales</taxon>
        <taxon>Sphingomonadaceae</taxon>
        <taxon>Sphingobium</taxon>
    </lineage>
</organism>
<evidence type="ECO:0000313" key="3">
    <source>
        <dbReference type="Proteomes" id="UP000681425"/>
    </source>
</evidence>
<keyword evidence="3" id="KW-1185">Reference proteome</keyword>
<dbReference type="EMBL" id="CP073910">
    <property type="protein sequence ID" value="QUT06354.1"/>
    <property type="molecule type" value="Genomic_DNA"/>
</dbReference>
<protein>
    <submittedName>
        <fullName evidence="2">Uncharacterized protein</fullName>
    </submittedName>
</protein>
<dbReference type="Proteomes" id="UP000681425">
    <property type="component" value="Chromosome"/>
</dbReference>
<evidence type="ECO:0000256" key="1">
    <source>
        <dbReference type="SAM" id="MobiDB-lite"/>
    </source>
</evidence>
<evidence type="ECO:0000313" key="2">
    <source>
        <dbReference type="EMBL" id="QUT06354.1"/>
    </source>
</evidence>
<proteinExistence type="predicted"/>
<dbReference type="AlphaFoldDB" id="A0A975Q210"/>
<feature type="region of interest" description="Disordered" evidence="1">
    <location>
        <begin position="74"/>
        <end position="130"/>
    </location>
</feature>
<reference evidence="2" key="1">
    <citation type="submission" date="2021-04" db="EMBL/GenBank/DDBJ databases">
        <title>Isolation of p-tert-butylphenol degrading bacteria Sphingobium phenoxybenzoativorans Tas13 from active sludge.</title>
        <authorList>
            <person name="Li Y."/>
        </authorList>
    </citation>
    <scope>NUCLEOTIDE SEQUENCE</scope>
    <source>
        <strain evidence="2">Tas13</strain>
    </source>
</reference>
<dbReference type="KEGG" id="spph:KFK14_02405"/>
<sequence>MADDIEQGRTKMRMLGKIATTIIGTRIAAETGKAGLVGAAAGMLATRVLTRSPLGAIAIGGVYVAHKLWQKKKDIDKKGPHEAAVDDGLVPKGGRKNGRQPRAPLKARVAYRKARPINPDEPVTHPPATP</sequence>
<accession>A0A975Q210</accession>
<feature type="compositionally biased region" description="Basic and acidic residues" evidence="1">
    <location>
        <begin position="74"/>
        <end position="84"/>
    </location>
</feature>